<dbReference type="PROSITE" id="PS00409">
    <property type="entry name" value="PROKAR_NTER_METHYL"/>
    <property type="match status" value="1"/>
</dbReference>
<dbReference type="Gene3D" id="3.30.700.10">
    <property type="entry name" value="Glycoprotein, Type 4 Pilin"/>
    <property type="match status" value="1"/>
</dbReference>
<protein>
    <submittedName>
        <fullName evidence="2">Uncharacterized protein</fullName>
    </submittedName>
</protein>
<accession>A0A3B1E2H2</accession>
<keyword evidence="1" id="KW-1133">Transmembrane helix</keyword>
<dbReference type="InterPro" id="IPR045584">
    <property type="entry name" value="Pilin-like"/>
</dbReference>
<dbReference type="EMBL" id="UOGK01000264">
    <property type="protein sequence ID" value="VAX39585.1"/>
    <property type="molecule type" value="Genomic_DNA"/>
</dbReference>
<organism evidence="2">
    <name type="scientific">hydrothermal vent metagenome</name>
    <dbReference type="NCBI Taxonomy" id="652676"/>
    <lineage>
        <taxon>unclassified sequences</taxon>
        <taxon>metagenomes</taxon>
        <taxon>ecological metagenomes</taxon>
    </lineage>
</organism>
<dbReference type="SUPFAM" id="SSF54523">
    <property type="entry name" value="Pili subunits"/>
    <property type="match status" value="1"/>
</dbReference>
<sequence length="309" mass="34189">MPTQPRPRGFTLIELLVVIAIIALLIGILLPALGKARATAQSAACLSNDRQMGMALMGYANDWRSWYPIVPFRKGDEYWNAYYKGPKKDRRLDGQFRVGGLAGLFSLNQLGDAPRAGRGDHGYVGSDGTEATQIYPDGNKTPLMRGYLDGFGVLTCAADREDRWYGRPSQVEQPYNSYKAIKQPKEPAAERDIVSYNISYLYMAGLKTDEPIMLRPVPLWGDETNGNDISTDAWYEFENAAELAGTTKGSYAPDDNHGDKGANFVFSDGHGEFITGQVTATFFSKSDNTNDQSINLIDKSRSDRIQTID</sequence>
<evidence type="ECO:0000256" key="1">
    <source>
        <dbReference type="SAM" id="Phobius"/>
    </source>
</evidence>
<dbReference type="NCBIfam" id="TIGR02532">
    <property type="entry name" value="IV_pilin_GFxxxE"/>
    <property type="match status" value="1"/>
</dbReference>
<keyword evidence="1" id="KW-0472">Membrane</keyword>
<evidence type="ECO:0000313" key="2">
    <source>
        <dbReference type="EMBL" id="VAX39585.1"/>
    </source>
</evidence>
<dbReference type="AlphaFoldDB" id="A0A3B1E2H2"/>
<dbReference type="InterPro" id="IPR012902">
    <property type="entry name" value="N_methyl_site"/>
</dbReference>
<reference evidence="2" key="1">
    <citation type="submission" date="2018-06" db="EMBL/GenBank/DDBJ databases">
        <authorList>
            <person name="Zhirakovskaya E."/>
        </authorList>
    </citation>
    <scope>NUCLEOTIDE SEQUENCE</scope>
</reference>
<gene>
    <name evidence="2" type="ORF">MNBD_PLANCTO03-2339</name>
</gene>
<keyword evidence="1" id="KW-0812">Transmembrane</keyword>
<feature type="transmembrane region" description="Helical" evidence="1">
    <location>
        <begin position="12"/>
        <end position="33"/>
    </location>
</feature>
<proteinExistence type="predicted"/>
<dbReference type="PANTHER" id="PTHR30093:SF2">
    <property type="entry name" value="TYPE II SECRETION SYSTEM PROTEIN H"/>
    <property type="match status" value="1"/>
</dbReference>
<dbReference type="Pfam" id="PF07963">
    <property type="entry name" value="N_methyl"/>
    <property type="match status" value="1"/>
</dbReference>
<name>A0A3B1E2H2_9ZZZZ</name>
<dbReference type="PANTHER" id="PTHR30093">
    <property type="entry name" value="GENERAL SECRETION PATHWAY PROTEIN G"/>
    <property type="match status" value="1"/>
</dbReference>